<dbReference type="InterPro" id="IPR002838">
    <property type="entry name" value="AIM24"/>
</dbReference>
<comment type="caution">
    <text evidence="3">The sequence shown here is derived from an EMBL/GenBank/DDBJ whole genome shotgun (WGS) entry which is preliminary data.</text>
</comment>
<dbReference type="InterPro" id="IPR026870">
    <property type="entry name" value="Zinc_ribbon_dom"/>
</dbReference>
<dbReference type="PANTHER" id="PTHR43657">
    <property type="entry name" value="TRYPTOPHAN RNA-BINDING ATTENUATOR PROTEIN-LIKE PROTEIN"/>
    <property type="match status" value="1"/>
</dbReference>
<dbReference type="Pfam" id="PF13240">
    <property type="entry name" value="Zn_Ribbon_1"/>
    <property type="match status" value="1"/>
</dbReference>
<feature type="domain" description="Zinc-ribbon" evidence="1">
    <location>
        <begin position="12"/>
        <end position="33"/>
    </location>
</feature>
<dbReference type="PANTHER" id="PTHR43657:SF1">
    <property type="entry name" value="ALTERED INHERITANCE OF MITOCHONDRIA PROTEIN 24, MITOCHONDRIAL"/>
    <property type="match status" value="1"/>
</dbReference>
<evidence type="ECO:0000259" key="1">
    <source>
        <dbReference type="Pfam" id="PF13240"/>
    </source>
</evidence>
<dbReference type="AlphaFoldDB" id="A0A150JM97"/>
<accession>A0A150JJL6</accession>
<organism evidence="3">
    <name type="scientific">Candidatus Methanofastidiosum methylothiophilum</name>
    <dbReference type="NCBI Taxonomy" id="1705564"/>
    <lineage>
        <taxon>Archaea</taxon>
        <taxon>Methanobacteriati</taxon>
        <taxon>Methanobacteriota</taxon>
        <taxon>Stenosarchaea group</taxon>
        <taxon>Candidatus Methanofastidiosia</taxon>
        <taxon>Candidatus Methanofastidiosales</taxon>
        <taxon>Candidatus Methanofastidiosaceae</taxon>
        <taxon>Candidatus Methanofastidiosum</taxon>
    </lineage>
</organism>
<protein>
    <recommendedName>
        <fullName evidence="1">Zinc-ribbon domain-containing protein</fullName>
    </recommendedName>
</protein>
<evidence type="ECO:0000313" key="2">
    <source>
        <dbReference type="EMBL" id="KYC55137.1"/>
    </source>
</evidence>
<proteinExistence type="predicted"/>
<dbReference type="NCBIfam" id="TIGR00266">
    <property type="entry name" value="TIGR00266 family protein"/>
    <property type="match status" value="1"/>
</dbReference>
<sequence>MLLYTLVISMVFCTSCGSQNPDGSKFCTGCGAKFGNESTTNPGSPVTGGQGYDFEIKDKPVFSILNVNLKSGQSIVAEAGAMVSMSPNVSLKTEMKGGLGGALKRGVLGGESIFMNTFTSNGPGSISFAPGYPGDITHIKMKGETWFLERGAYMCSSPEVVIDTKFQGLKGLVSGEGLFFLKADGVGDLFITNYGSIIKKELKGESFKVDTGHLVAFSSGITYNIEKVGGWKSTLLSGEGLIANVSGTGTLYIQTRCAQALAQWLVPFMPSGGAGGSGFKIG</sequence>
<dbReference type="EMBL" id="LNJE01000004">
    <property type="protein sequence ID" value="KYC58228.1"/>
    <property type="molecule type" value="Genomic_DNA"/>
</dbReference>
<dbReference type="InterPro" id="IPR036983">
    <property type="entry name" value="AIM24_sf"/>
</dbReference>
<accession>A0A150JD23</accession>
<dbReference type="EMBL" id="LNJB01000003">
    <property type="protein sequence ID" value="KYC55137.1"/>
    <property type="molecule type" value="Genomic_DNA"/>
</dbReference>
<evidence type="ECO:0000313" key="3">
    <source>
        <dbReference type="EMBL" id="KYC58228.1"/>
    </source>
</evidence>
<dbReference type="SUPFAM" id="SSF51219">
    <property type="entry name" value="TRAP-like"/>
    <property type="match status" value="1"/>
</dbReference>
<accession>A0A150JM97</accession>
<dbReference type="PATRIC" id="fig|1706433.3.peg.363"/>
<dbReference type="InterPro" id="IPR016031">
    <property type="entry name" value="Trp_RNA-bd_attenuator-like_dom"/>
</dbReference>
<dbReference type="Proteomes" id="UP000092420">
    <property type="component" value="Unassembled WGS sequence"/>
</dbReference>
<reference evidence="3 4" key="1">
    <citation type="journal article" date="2016" name="ISME J.">
        <title>Chasing the elusive Euryarchaeota class WSA2: genomes reveal a uniquely fastidious methyl-reducing methanogen.</title>
        <authorList>
            <person name="Nobu M.K."/>
            <person name="Narihiro T."/>
            <person name="Kuroda K."/>
            <person name="Mei R."/>
            <person name="Liu W.T."/>
        </authorList>
    </citation>
    <scope>NUCLEOTIDE SEQUENCE [LARGE SCALE GENOMIC DNA]</scope>
    <source>
        <strain evidence="2">ADurb1013_Bin02101</strain>
        <strain evidence="3">ADurb1213_Bin02801</strain>
    </source>
</reference>
<dbReference type="Gene3D" id="3.60.160.10">
    <property type="entry name" value="Mitochondrial biogenesis AIM24"/>
    <property type="match status" value="1"/>
</dbReference>
<dbReference type="PATRIC" id="fig|1706435.3.peg.498"/>
<gene>
    <name evidence="2" type="ORF">AN188_00362</name>
    <name evidence="3" type="ORF">APG09_00507</name>
</gene>
<dbReference type="Pfam" id="PF01987">
    <property type="entry name" value="AIM24"/>
    <property type="match status" value="1"/>
</dbReference>
<name>A0A150JM97_9EURY</name>
<evidence type="ECO:0000313" key="4">
    <source>
        <dbReference type="Proteomes" id="UP000092420"/>
    </source>
</evidence>